<feature type="transmembrane region" description="Helical" evidence="1">
    <location>
        <begin position="112"/>
        <end position="131"/>
    </location>
</feature>
<dbReference type="eggNOG" id="ENOG502QV4I">
    <property type="taxonomic scope" value="Eukaryota"/>
</dbReference>
<dbReference type="AlphaFoldDB" id="A0A022QQQ8"/>
<evidence type="ECO:0008006" key="4">
    <source>
        <dbReference type="Google" id="ProtNLM"/>
    </source>
</evidence>
<gene>
    <name evidence="2" type="ORF">MIMGU_mgv1a022489mg</name>
</gene>
<dbReference type="PANTHER" id="PTHR48436:SF1">
    <property type="entry name" value="2, PUTATIVE-RELATED"/>
    <property type="match status" value="1"/>
</dbReference>
<dbReference type="PANTHER" id="PTHR48436">
    <property type="entry name" value="2, PUTATIVE-RELATED"/>
    <property type="match status" value="1"/>
</dbReference>
<keyword evidence="1" id="KW-0812">Transmembrane</keyword>
<dbReference type="Proteomes" id="UP000030748">
    <property type="component" value="Unassembled WGS sequence"/>
</dbReference>
<dbReference type="InterPro" id="IPR055276">
    <property type="entry name" value="NHL41-like"/>
</dbReference>
<dbReference type="EMBL" id="KI631192">
    <property type="protein sequence ID" value="EYU29608.1"/>
    <property type="molecule type" value="Genomic_DNA"/>
</dbReference>
<keyword evidence="1" id="KW-0472">Membrane</keyword>
<evidence type="ECO:0000313" key="2">
    <source>
        <dbReference type="EMBL" id="EYU29608.1"/>
    </source>
</evidence>
<protein>
    <recommendedName>
        <fullName evidence="4">Late embryogenesis abundant protein LEA-2 subgroup domain-containing protein</fullName>
    </recommendedName>
</protein>
<name>A0A022QQQ8_ERYGU</name>
<reference evidence="2 3" key="1">
    <citation type="journal article" date="2013" name="Proc. Natl. Acad. Sci. U.S.A.">
        <title>Fine-scale variation in meiotic recombination in Mimulus inferred from population shotgun sequencing.</title>
        <authorList>
            <person name="Hellsten U."/>
            <person name="Wright K.M."/>
            <person name="Jenkins J."/>
            <person name="Shu S."/>
            <person name="Yuan Y."/>
            <person name="Wessler S.R."/>
            <person name="Schmutz J."/>
            <person name="Willis J.H."/>
            <person name="Rokhsar D.S."/>
        </authorList>
    </citation>
    <scope>NUCLEOTIDE SEQUENCE [LARGE SCALE GENOMIC DNA]</scope>
    <source>
        <strain evidence="3">cv. DUN x IM62</strain>
    </source>
</reference>
<evidence type="ECO:0000313" key="3">
    <source>
        <dbReference type="Proteomes" id="UP000030748"/>
    </source>
</evidence>
<proteinExistence type="predicted"/>
<organism evidence="2 3">
    <name type="scientific">Erythranthe guttata</name>
    <name type="common">Yellow monkey flower</name>
    <name type="synonym">Mimulus guttatus</name>
    <dbReference type="NCBI Taxonomy" id="4155"/>
    <lineage>
        <taxon>Eukaryota</taxon>
        <taxon>Viridiplantae</taxon>
        <taxon>Streptophyta</taxon>
        <taxon>Embryophyta</taxon>
        <taxon>Tracheophyta</taxon>
        <taxon>Spermatophyta</taxon>
        <taxon>Magnoliopsida</taxon>
        <taxon>eudicotyledons</taxon>
        <taxon>Gunneridae</taxon>
        <taxon>Pentapetalae</taxon>
        <taxon>asterids</taxon>
        <taxon>lamiids</taxon>
        <taxon>Lamiales</taxon>
        <taxon>Phrymaceae</taxon>
        <taxon>Erythranthe</taxon>
    </lineage>
</organism>
<evidence type="ECO:0000256" key="1">
    <source>
        <dbReference type="SAM" id="Phobius"/>
    </source>
</evidence>
<sequence length="297" mass="33312">MAKSSEEEEVESLFRSYPYAALYLVQSPPSTVNSHATASSNYNHLHHLNSCNNNSPISHYSSSRGSNNSFLQDGDKKKLHSHEALRNEEKRGWIKYLSFGYSNSGMWILVQLRWRFLLSLIIALFVFYIAAKPPPPNIFIKIGGIGGFRLAEGVDGSGASTKILSCNCSIDLIIENKSKLFGLHINPPFIQLLFGHLPFAGGEVYGESDETTIFNFKIGTRNKAMYGAGRNMQDLLESGQGLPLLVKVKLRSSFHVIWGIFQPKFHHQLQCLVVLADKYDKIHRTQVYNSTCISNLL</sequence>
<keyword evidence="1" id="KW-1133">Transmembrane helix</keyword>
<dbReference type="STRING" id="4155.A0A022QQQ8"/>
<keyword evidence="3" id="KW-1185">Reference proteome</keyword>
<accession>A0A022QQQ8</accession>